<evidence type="ECO:0000313" key="2">
    <source>
        <dbReference type="Proteomes" id="UP001215598"/>
    </source>
</evidence>
<sequence>MDLSQLPSTPSFESHTKLLIEALEAKIARIESQIRDSECLRTLECGIVARLRAAIAPVHKVPAELLAEIFRYKCELGRYGSSMRSEIKNVQALSHVCMYWRQVAINTPRLW</sequence>
<dbReference type="Proteomes" id="UP001215598">
    <property type="component" value="Unassembled WGS sequence"/>
</dbReference>
<dbReference type="Gene3D" id="1.20.1280.50">
    <property type="match status" value="1"/>
</dbReference>
<evidence type="ECO:0008006" key="3">
    <source>
        <dbReference type="Google" id="ProtNLM"/>
    </source>
</evidence>
<dbReference type="EMBL" id="JARKIB010000186">
    <property type="protein sequence ID" value="KAJ7726492.1"/>
    <property type="molecule type" value="Genomic_DNA"/>
</dbReference>
<accession>A0AAD7HRC3</accession>
<name>A0AAD7HRC3_9AGAR</name>
<proteinExistence type="predicted"/>
<organism evidence="1 2">
    <name type="scientific">Mycena metata</name>
    <dbReference type="NCBI Taxonomy" id="1033252"/>
    <lineage>
        <taxon>Eukaryota</taxon>
        <taxon>Fungi</taxon>
        <taxon>Dikarya</taxon>
        <taxon>Basidiomycota</taxon>
        <taxon>Agaricomycotina</taxon>
        <taxon>Agaricomycetes</taxon>
        <taxon>Agaricomycetidae</taxon>
        <taxon>Agaricales</taxon>
        <taxon>Marasmiineae</taxon>
        <taxon>Mycenaceae</taxon>
        <taxon>Mycena</taxon>
    </lineage>
</organism>
<protein>
    <recommendedName>
        <fullName evidence="3">F-box domain-containing protein</fullName>
    </recommendedName>
</protein>
<feature type="non-terminal residue" evidence="1">
    <location>
        <position position="111"/>
    </location>
</feature>
<keyword evidence="2" id="KW-1185">Reference proteome</keyword>
<dbReference type="AlphaFoldDB" id="A0AAD7HRC3"/>
<gene>
    <name evidence="1" type="ORF">B0H16DRAFT_1332078</name>
</gene>
<comment type="caution">
    <text evidence="1">The sequence shown here is derived from an EMBL/GenBank/DDBJ whole genome shotgun (WGS) entry which is preliminary data.</text>
</comment>
<evidence type="ECO:0000313" key="1">
    <source>
        <dbReference type="EMBL" id="KAJ7726492.1"/>
    </source>
</evidence>
<reference evidence="1" key="1">
    <citation type="submission" date="2023-03" db="EMBL/GenBank/DDBJ databases">
        <title>Massive genome expansion in bonnet fungi (Mycena s.s.) driven by repeated elements and novel gene families across ecological guilds.</title>
        <authorList>
            <consortium name="Lawrence Berkeley National Laboratory"/>
            <person name="Harder C.B."/>
            <person name="Miyauchi S."/>
            <person name="Viragh M."/>
            <person name="Kuo A."/>
            <person name="Thoen E."/>
            <person name="Andreopoulos B."/>
            <person name="Lu D."/>
            <person name="Skrede I."/>
            <person name="Drula E."/>
            <person name="Henrissat B."/>
            <person name="Morin E."/>
            <person name="Kohler A."/>
            <person name="Barry K."/>
            <person name="LaButti K."/>
            <person name="Morin E."/>
            <person name="Salamov A."/>
            <person name="Lipzen A."/>
            <person name="Mereny Z."/>
            <person name="Hegedus B."/>
            <person name="Baldrian P."/>
            <person name="Stursova M."/>
            <person name="Weitz H."/>
            <person name="Taylor A."/>
            <person name="Grigoriev I.V."/>
            <person name="Nagy L.G."/>
            <person name="Martin F."/>
            <person name="Kauserud H."/>
        </authorList>
    </citation>
    <scope>NUCLEOTIDE SEQUENCE</scope>
    <source>
        <strain evidence="1">CBHHK182m</strain>
    </source>
</reference>